<feature type="transmembrane region" description="Helical" evidence="1">
    <location>
        <begin position="12"/>
        <end position="31"/>
    </location>
</feature>
<dbReference type="AlphaFoldDB" id="A0A4C2A896"/>
<name>A0A4C2A896_EUMVA</name>
<sequence>MSTVDEVQNESLSVVGIASVAFGYFCALVSLQQQQSRMHKMGNKIPGPISLPIFGNALLALGVKPEPISSDNNHTGPSPRNCESVGDSCEGMGTRVATATTAAVLNDTRTPFLRAHSDGSSFTTSREEFTSLSLF</sequence>
<keyword evidence="1" id="KW-0472">Membrane</keyword>
<gene>
    <name evidence="2" type="ORF">EVAR_103759_1</name>
</gene>
<protein>
    <submittedName>
        <fullName evidence="2">Uncharacterized protein</fullName>
    </submittedName>
</protein>
<evidence type="ECO:0000256" key="1">
    <source>
        <dbReference type="SAM" id="Phobius"/>
    </source>
</evidence>
<evidence type="ECO:0000313" key="2">
    <source>
        <dbReference type="EMBL" id="GBP96012.1"/>
    </source>
</evidence>
<keyword evidence="1" id="KW-0812">Transmembrane</keyword>
<accession>A0A4C2A896</accession>
<dbReference type="Proteomes" id="UP000299102">
    <property type="component" value="Unassembled WGS sequence"/>
</dbReference>
<organism evidence="2 3">
    <name type="scientific">Eumeta variegata</name>
    <name type="common">Bagworm moth</name>
    <name type="synonym">Eumeta japonica</name>
    <dbReference type="NCBI Taxonomy" id="151549"/>
    <lineage>
        <taxon>Eukaryota</taxon>
        <taxon>Metazoa</taxon>
        <taxon>Ecdysozoa</taxon>
        <taxon>Arthropoda</taxon>
        <taxon>Hexapoda</taxon>
        <taxon>Insecta</taxon>
        <taxon>Pterygota</taxon>
        <taxon>Neoptera</taxon>
        <taxon>Endopterygota</taxon>
        <taxon>Lepidoptera</taxon>
        <taxon>Glossata</taxon>
        <taxon>Ditrysia</taxon>
        <taxon>Tineoidea</taxon>
        <taxon>Psychidae</taxon>
        <taxon>Oiketicinae</taxon>
        <taxon>Eumeta</taxon>
    </lineage>
</organism>
<reference evidence="2 3" key="1">
    <citation type="journal article" date="2019" name="Commun. Biol.">
        <title>The bagworm genome reveals a unique fibroin gene that provides high tensile strength.</title>
        <authorList>
            <person name="Kono N."/>
            <person name="Nakamura H."/>
            <person name="Ohtoshi R."/>
            <person name="Tomita M."/>
            <person name="Numata K."/>
            <person name="Arakawa K."/>
        </authorList>
    </citation>
    <scope>NUCLEOTIDE SEQUENCE [LARGE SCALE GENOMIC DNA]</scope>
</reference>
<proteinExistence type="predicted"/>
<comment type="caution">
    <text evidence="2">The sequence shown here is derived from an EMBL/GenBank/DDBJ whole genome shotgun (WGS) entry which is preliminary data.</text>
</comment>
<dbReference type="EMBL" id="BGZK01002720">
    <property type="protein sequence ID" value="GBP96012.1"/>
    <property type="molecule type" value="Genomic_DNA"/>
</dbReference>
<keyword evidence="1" id="KW-1133">Transmembrane helix</keyword>
<evidence type="ECO:0000313" key="3">
    <source>
        <dbReference type="Proteomes" id="UP000299102"/>
    </source>
</evidence>
<keyword evidence="3" id="KW-1185">Reference proteome</keyword>